<dbReference type="InterPro" id="IPR045121">
    <property type="entry name" value="CoAse"/>
</dbReference>
<dbReference type="Proteomes" id="UP000638848">
    <property type="component" value="Unassembled WGS sequence"/>
</dbReference>
<proteinExistence type="predicted"/>
<reference evidence="8" key="1">
    <citation type="journal article" date="2014" name="Int. J. Syst. Evol. Microbiol.">
        <title>Complete genome sequence of Corynebacterium casei LMG S-19264T (=DSM 44701T), isolated from a smear-ripened cheese.</title>
        <authorList>
            <consortium name="US DOE Joint Genome Institute (JGI-PGF)"/>
            <person name="Walter F."/>
            <person name="Albersmeier A."/>
            <person name="Kalinowski J."/>
            <person name="Ruckert C."/>
        </authorList>
    </citation>
    <scope>NUCLEOTIDE SEQUENCE</scope>
    <source>
        <strain evidence="8">CGMCC 1.12187</strain>
    </source>
</reference>
<reference evidence="8" key="2">
    <citation type="submission" date="2020-09" db="EMBL/GenBank/DDBJ databases">
        <authorList>
            <person name="Sun Q."/>
            <person name="Zhou Y."/>
        </authorList>
    </citation>
    <scope>NUCLEOTIDE SEQUENCE</scope>
    <source>
        <strain evidence="8">CGMCC 1.12187</strain>
    </source>
</reference>
<dbReference type="PANTHER" id="PTHR12992">
    <property type="entry name" value="NUDIX HYDROLASE"/>
    <property type="match status" value="1"/>
</dbReference>
<evidence type="ECO:0000256" key="2">
    <source>
        <dbReference type="ARBA" id="ARBA00001946"/>
    </source>
</evidence>
<dbReference type="RefSeq" id="WP_188536378.1">
    <property type="nucleotide sequence ID" value="NZ_BMEQ01000007.1"/>
</dbReference>
<dbReference type="GO" id="GO:0046872">
    <property type="term" value="F:metal ion binding"/>
    <property type="evidence" value="ECO:0007669"/>
    <property type="project" value="UniProtKB-KW"/>
</dbReference>
<evidence type="ECO:0000256" key="3">
    <source>
        <dbReference type="ARBA" id="ARBA00022723"/>
    </source>
</evidence>
<dbReference type="SUPFAM" id="SSF55811">
    <property type="entry name" value="Nudix"/>
    <property type="match status" value="1"/>
</dbReference>
<keyword evidence="5" id="KW-0460">Magnesium</keyword>
<dbReference type="Gene3D" id="3.90.79.10">
    <property type="entry name" value="Nucleoside Triphosphate Pyrophosphohydrolase"/>
    <property type="match status" value="1"/>
</dbReference>
<dbReference type="InterPro" id="IPR000086">
    <property type="entry name" value="NUDIX_hydrolase_dom"/>
</dbReference>
<keyword evidence="9" id="KW-1185">Reference proteome</keyword>
<dbReference type="PROSITE" id="PS51462">
    <property type="entry name" value="NUDIX"/>
    <property type="match status" value="1"/>
</dbReference>
<evidence type="ECO:0000313" key="8">
    <source>
        <dbReference type="EMBL" id="GGG55492.1"/>
    </source>
</evidence>
<evidence type="ECO:0000256" key="4">
    <source>
        <dbReference type="ARBA" id="ARBA00022801"/>
    </source>
</evidence>
<sequence length="272" mass="29006">MGAEPVSARGQAYDDLLRVARHGHLLQMEDREPWRIGRIDDNYRRSAVLILFGALDDLPSHSAEVTAEHAHGVGRDLDVLLVQRAATLRSHPGQVAFPGGRLDPEDGNPHELLSVPGGAVSAAHVRAALREAEEETGLEPAGVEVLGALAPVPLPVSNHLVTPVLSWWRESSPVDVVDHAESSLVFRVPVLDLIDPANRHYASVTRGRQTYRSPAFTVPVPGGTPAAGASSTAPGPPAVTVWGFTGVLLDRVLTALGWSVPWDTTRVLPAPL</sequence>
<evidence type="ECO:0000313" key="9">
    <source>
        <dbReference type="Proteomes" id="UP000638848"/>
    </source>
</evidence>
<keyword evidence="6" id="KW-0464">Manganese</keyword>
<comment type="cofactor">
    <cofactor evidence="1">
        <name>Mn(2+)</name>
        <dbReference type="ChEBI" id="CHEBI:29035"/>
    </cofactor>
</comment>
<organism evidence="8 9">
    <name type="scientific">Kocuria dechangensis</name>
    <dbReference type="NCBI Taxonomy" id="1176249"/>
    <lineage>
        <taxon>Bacteria</taxon>
        <taxon>Bacillati</taxon>
        <taxon>Actinomycetota</taxon>
        <taxon>Actinomycetes</taxon>
        <taxon>Micrococcales</taxon>
        <taxon>Micrococcaceae</taxon>
        <taxon>Kocuria</taxon>
    </lineage>
</organism>
<name>A0A917LT83_9MICC</name>
<evidence type="ECO:0000256" key="5">
    <source>
        <dbReference type="ARBA" id="ARBA00022842"/>
    </source>
</evidence>
<comment type="caution">
    <text evidence="8">The sequence shown here is derived from an EMBL/GenBank/DDBJ whole genome shotgun (WGS) entry which is preliminary data.</text>
</comment>
<dbReference type="GO" id="GO:0010945">
    <property type="term" value="F:coenzyme A diphosphatase activity"/>
    <property type="evidence" value="ECO:0007669"/>
    <property type="project" value="InterPro"/>
</dbReference>
<evidence type="ECO:0000256" key="1">
    <source>
        <dbReference type="ARBA" id="ARBA00001936"/>
    </source>
</evidence>
<comment type="cofactor">
    <cofactor evidence="2">
        <name>Mg(2+)</name>
        <dbReference type="ChEBI" id="CHEBI:18420"/>
    </cofactor>
</comment>
<evidence type="ECO:0000256" key="6">
    <source>
        <dbReference type="ARBA" id="ARBA00023211"/>
    </source>
</evidence>
<dbReference type="AlphaFoldDB" id="A0A917LT83"/>
<evidence type="ECO:0000259" key="7">
    <source>
        <dbReference type="PROSITE" id="PS51462"/>
    </source>
</evidence>
<gene>
    <name evidence="8" type="ORF">GCM10011374_18060</name>
</gene>
<dbReference type="PANTHER" id="PTHR12992:SF11">
    <property type="entry name" value="MITOCHONDRIAL COENZYME A DIPHOSPHATASE NUDT8"/>
    <property type="match status" value="1"/>
</dbReference>
<keyword evidence="3" id="KW-0479">Metal-binding</keyword>
<dbReference type="InterPro" id="IPR015797">
    <property type="entry name" value="NUDIX_hydrolase-like_dom_sf"/>
</dbReference>
<keyword evidence="4" id="KW-0378">Hydrolase</keyword>
<feature type="domain" description="Nudix hydrolase" evidence="7">
    <location>
        <begin position="42"/>
        <end position="210"/>
    </location>
</feature>
<accession>A0A917LT83</accession>
<dbReference type="EMBL" id="BMEQ01000007">
    <property type="protein sequence ID" value="GGG55492.1"/>
    <property type="molecule type" value="Genomic_DNA"/>
</dbReference>
<protein>
    <submittedName>
        <fullName evidence="8">Coenzyme A pyrophosphatase</fullName>
    </submittedName>
</protein>
<dbReference type="CDD" id="cd03426">
    <property type="entry name" value="NUDIX_CoAse_Nudt7"/>
    <property type="match status" value="1"/>
</dbReference>
<dbReference type="Pfam" id="PF00293">
    <property type="entry name" value="NUDIX"/>
    <property type="match status" value="1"/>
</dbReference>